<dbReference type="Gene3D" id="3.30.450.40">
    <property type="match status" value="1"/>
</dbReference>
<comment type="caution">
    <text evidence="2">The sequence shown here is derived from an EMBL/GenBank/DDBJ whole genome shotgun (WGS) entry which is preliminary data.</text>
</comment>
<proteinExistence type="predicted"/>
<keyword evidence="1" id="KW-1133">Transmembrane helix</keyword>
<keyword evidence="1" id="KW-0812">Transmembrane</keyword>
<evidence type="ECO:0000313" key="2">
    <source>
        <dbReference type="EMBL" id="MFC4033074.1"/>
    </source>
</evidence>
<evidence type="ECO:0008006" key="4">
    <source>
        <dbReference type="Google" id="ProtNLM"/>
    </source>
</evidence>
<evidence type="ECO:0000256" key="1">
    <source>
        <dbReference type="SAM" id="Phobius"/>
    </source>
</evidence>
<feature type="transmembrane region" description="Helical" evidence="1">
    <location>
        <begin position="20"/>
        <end position="39"/>
    </location>
</feature>
<dbReference type="RefSeq" id="WP_386430128.1">
    <property type="nucleotide sequence ID" value="NZ_JBHSBB010000010.1"/>
</dbReference>
<keyword evidence="3" id="KW-1185">Reference proteome</keyword>
<organism evidence="2 3">
    <name type="scientific">Streptomyces polygonati</name>
    <dbReference type="NCBI Taxonomy" id="1617087"/>
    <lineage>
        <taxon>Bacteria</taxon>
        <taxon>Bacillati</taxon>
        <taxon>Actinomycetota</taxon>
        <taxon>Actinomycetes</taxon>
        <taxon>Kitasatosporales</taxon>
        <taxon>Streptomycetaceae</taxon>
        <taxon>Streptomyces</taxon>
    </lineage>
</organism>
<accession>A0ABV8HS02</accession>
<gene>
    <name evidence="2" type="ORF">ACFO3J_16495</name>
</gene>
<protein>
    <recommendedName>
        <fullName evidence="4">GAF domain-containing protein</fullName>
    </recommendedName>
</protein>
<evidence type="ECO:0000313" key="3">
    <source>
        <dbReference type="Proteomes" id="UP001595765"/>
    </source>
</evidence>
<dbReference type="EMBL" id="JBHSBB010000010">
    <property type="protein sequence ID" value="MFC4033074.1"/>
    <property type="molecule type" value="Genomic_DNA"/>
</dbReference>
<name>A0ABV8HS02_9ACTN</name>
<sequence length="232" mass="24848">MLNVLAYAAAAMAGEYELGWVFWVVMTIGAGATLTLIFMSARGALVGKRLVDAAAASQRNLLQEMLVPIIEVLGAITVTTAIQERKELKKQMTHVVITAARLVGPAASRVCFLELEGAAGSRVLKCRPGMWIGRQETPQTKFEEGTQRGDRLLGHMDSRRPLFVADLTSEAPALQPDSNTYKTFIAAAVAPSINHEAYGILAIDAMAPGDLQEGDKKIIEVLGQLLGSALAM</sequence>
<keyword evidence="1" id="KW-0472">Membrane</keyword>
<dbReference type="Proteomes" id="UP001595765">
    <property type="component" value="Unassembled WGS sequence"/>
</dbReference>
<dbReference type="InterPro" id="IPR029016">
    <property type="entry name" value="GAF-like_dom_sf"/>
</dbReference>
<reference evidence="3" key="1">
    <citation type="journal article" date="2019" name="Int. J. Syst. Evol. Microbiol.">
        <title>The Global Catalogue of Microorganisms (GCM) 10K type strain sequencing project: providing services to taxonomists for standard genome sequencing and annotation.</title>
        <authorList>
            <consortium name="The Broad Institute Genomics Platform"/>
            <consortium name="The Broad Institute Genome Sequencing Center for Infectious Disease"/>
            <person name="Wu L."/>
            <person name="Ma J."/>
        </authorList>
    </citation>
    <scope>NUCLEOTIDE SEQUENCE [LARGE SCALE GENOMIC DNA]</scope>
    <source>
        <strain evidence="3">CGMCC 4.7237</strain>
    </source>
</reference>